<accession>A0A7D5M492</accession>
<feature type="transmembrane region" description="Helical" evidence="1">
    <location>
        <begin position="314"/>
        <end position="334"/>
    </location>
</feature>
<feature type="transmembrane region" description="Helical" evidence="1">
    <location>
        <begin position="150"/>
        <end position="173"/>
    </location>
</feature>
<dbReference type="Proteomes" id="UP000509478">
    <property type="component" value="Chromosome"/>
</dbReference>
<dbReference type="EMBL" id="CP026995">
    <property type="protein sequence ID" value="QLH06794.1"/>
    <property type="molecule type" value="Genomic_DNA"/>
</dbReference>
<keyword evidence="1" id="KW-1133">Transmembrane helix</keyword>
<sequence>MVVLSSKFIIIILIIALFGTILQTWGGSWDITSHQLGDPETFFTPPHGVLYSGVGIGLISAIIAAFILLKNKELRKESFALGLKLVILGSLFQITAGPGDYYWHEMFGTDGLLSPTHLTLITGILIQTVGVVIGLARLIPFNFKVVKPALILAFGVLWFITIGFIFQFTLPISTGDTLDLDPDPYAAAIIAASTMPFFSVLIFWTSAKSLRMFGGATLVTAVFITLNVTSNIIPTEFLWIYLPWFALPMIFAIVADAIISNRIKIRKYGESIAGALVGSVFLIFSMPLIGMAYIQFYIFSGVSGYNLLPEFSETLGIILGVMSIPGAMMGWISVRIAKKKISIPVESGI</sequence>
<dbReference type="KEGG" id="nue:C5F50_06675"/>
<feature type="transmembrane region" description="Helical" evidence="1">
    <location>
        <begin position="271"/>
        <end position="294"/>
    </location>
</feature>
<gene>
    <name evidence="2" type="ORF">C5F50_06675</name>
</gene>
<feature type="transmembrane region" description="Helical" evidence="1">
    <location>
        <begin position="48"/>
        <end position="69"/>
    </location>
</feature>
<feature type="transmembrane region" description="Helical" evidence="1">
    <location>
        <begin position="7"/>
        <end position="28"/>
    </location>
</feature>
<reference evidence="2 3" key="1">
    <citation type="submission" date="2018-02" db="EMBL/GenBank/DDBJ databases">
        <title>Complete genome of Nitrosopumilus ureaphilus PS0.</title>
        <authorList>
            <person name="Qin W."/>
            <person name="Zheng Y."/>
            <person name="Stahl D.A."/>
        </authorList>
    </citation>
    <scope>NUCLEOTIDE SEQUENCE [LARGE SCALE GENOMIC DNA]</scope>
    <source>
        <strain evidence="2 3">PS0</strain>
    </source>
</reference>
<proteinExistence type="predicted"/>
<name>A0A7D5M492_9ARCH</name>
<dbReference type="AlphaFoldDB" id="A0A7D5M492"/>
<keyword evidence="1" id="KW-0812">Transmembrane</keyword>
<keyword evidence="1" id="KW-0472">Membrane</keyword>
<evidence type="ECO:0000313" key="2">
    <source>
        <dbReference type="EMBL" id="QLH06794.1"/>
    </source>
</evidence>
<feature type="transmembrane region" description="Helical" evidence="1">
    <location>
        <begin position="81"/>
        <end position="98"/>
    </location>
</feature>
<feature type="transmembrane region" description="Helical" evidence="1">
    <location>
        <begin position="185"/>
        <end position="205"/>
    </location>
</feature>
<feature type="transmembrane region" description="Helical" evidence="1">
    <location>
        <begin position="239"/>
        <end position="259"/>
    </location>
</feature>
<organism evidence="2 3">
    <name type="scientific">Nitrosopumilus ureiphilus</name>
    <dbReference type="NCBI Taxonomy" id="1470067"/>
    <lineage>
        <taxon>Archaea</taxon>
        <taxon>Nitrososphaerota</taxon>
        <taxon>Nitrososphaeria</taxon>
        <taxon>Nitrosopumilales</taxon>
        <taxon>Nitrosopumilaceae</taxon>
        <taxon>Nitrosopumilus</taxon>
    </lineage>
</organism>
<protein>
    <submittedName>
        <fullName evidence="2">Uncharacterized protein</fullName>
    </submittedName>
</protein>
<feature type="transmembrane region" description="Helical" evidence="1">
    <location>
        <begin position="212"/>
        <end position="233"/>
    </location>
</feature>
<keyword evidence="3" id="KW-1185">Reference proteome</keyword>
<feature type="transmembrane region" description="Helical" evidence="1">
    <location>
        <begin position="118"/>
        <end position="138"/>
    </location>
</feature>
<evidence type="ECO:0000256" key="1">
    <source>
        <dbReference type="SAM" id="Phobius"/>
    </source>
</evidence>
<evidence type="ECO:0000313" key="3">
    <source>
        <dbReference type="Proteomes" id="UP000509478"/>
    </source>
</evidence>
<dbReference type="OrthoDB" id="11953at2157"/>